<dbReference type="EMBL" id="FNTL01000003">
    <property type="protein sequence ID" value="SEB43032.1"/>
    <property type="molecule type" value="Genomic_DNA"/>
</dbReference>
<evidence type="ECO:0000313" key="1">
    <source>
        <dbReference type="EMBL" id="SEB43032.1"/>
    </source>
</evidence>
<organism evidence="1 2">
    <name type="scientific">Rhodococcus jostii</name>
    <dbReference type="NCBI Taxonomy" id="132919"/>
    <lineage>
        <taxon>Bacteria</taxon>
        <taxon>Bacillati</taxon>
        <taxon>Actinomycetota</taxon>
        <taxon>Actinomycetes</taxon>
        <taxon>Mycobacteriales</taxon>
        <taxon>Nocardiaceae</taxon>
        <taxon>Rhodococcus</taxon>
    </lineage>
</organism>
<name>A0A1H4JBR2_RHOJO</name>
<proteinExistence type="predicted"/>
<gene>
    <name evidence="1" type="ORF">SAMN04490220_0737</name>
</gene>
<accession>A0A1H4JBR2</accession>
<protein>
    <submittedName>
        <fullName evidence="1">Uncharacterized protein</fullName>
    </submittedName>
</protein>
<dbReference type="Proteomes" id="UP000183407">
    <property type="component" value="Unassembled WGS sequence"/>
</dbReference>
<evidence type="ECO:0000313" key="2">
    <source>
        <dbReference type="Proteomes" id="UP000183407"/>
    </source>
</evidence>
<sequence>MWRSRKEIQLRNEIGSQMLLDGALAQGFSSYSLIGRVDECRHWTAIKVPTTNLSLERLSFPSTGVRVG</sequence>
<reference evidence="2" key="1">
    <citation type="submission" date="2016-10" db="EMBL/GenBank/DDBJ databases">
        <authorList>
            <person name="Varghese N."/>
        </authorList>
    </citation>
    <scope>NUCLEOTIDE SEQUENCE [LARGE SCALE GENOMIC DNA]</scope>
    <source>
        <strain evidence="2">DSM 44719</strain>
    </source>
</reference>
<dbReference type="AlphaFoldDB" id="A0A1H4JBR2"/>